<dbReference type="InterPro" id="IPR050523">
    <property type="entry name" value="AKR_Detox_Biosynth"/>
</dbReference>
<name>A0AAV5R216_PICKL</name>
<dbReference type="Gene3D" id="3.20.20.100">
    <property type="entry name" value="NADP-dependent oxidoreductase domain"/>
    <property type="match status" value="1"/>
</dbReference>
<evidence type="ECO:0000256" key="1">
    <source>
        <dbReference type="ARBA" id="ARBA00023002"/>
    </source>
</evidence>
<dbReference type="InterPro" id="IPR023210">
    <property type="entry name" value="NADP_OxRdtase_dom"/>
</dbReference>
<accession>A0AAV5R216</accession>
<evidence type="ECO:0000313" key="4">
    <source>
        <dbReference type="Proteomes" id="UP001378960"/>
    </source>
</evidence>
<dbReference type="InterPro" id="IPR036812">
    <property type="entry name" value="NAD(P)_OxRdtase_dom_sf"/>
</dbReference>
<dbReference type="GO" id="GO:0016491">
    <property type="term" value="F:oxidoreductase activity"/>
    <property type="evidence" value="ECO:0007669"/>
    <property type="project" value="UniProtKB-KW"/>
</dbReference>
<dbReference type="FunFam" id="3.20.20.100:FF:000004">
    <property type="entry name" value="Oxidoreductase, aldo/keto reductase"/>
    <property type="match status" value="1"/>
</dbReference>
<protein>
    <submittedName>
        <fullName evidence="3">Aryl-alcohol dehydrogenase</fullName>
    </submittedName>
</protein>
<comment type="caution">
    <text evidence="3">The sequence shown here is derived from an EMBL/GenBank/DDBJ whole genome shotgun (WGS) entry which is preliminary data.</text>
</comment>
<sequence>MEEDFSDKLYTRLGNSGLRISRIVVGCMSIGNKKWGDWVLTEKKEVFEVLKKAYDVGIRTYDTADVYSNGDSERLLGAFLKEYNIPRENVVILSKVFFPYDDNNPEFSFIKLMMNKVNLQKFHNRIGLSRKHILDAAEASVKRLGTYMDVFQIHRFDPNTEIEETMEALHDVVRSGKARYIGASSMRAYQFVNMQAVAEKNGWTKFISMQDYFNLVYREEEREMIPYCKQYGIGLIPYSPNEKGLLTRSLNSEGTLRTKSKPENLTKADVEIINRVEEIAEKHGVAMATVSLAWVLHKGANPIVGFSKPERIDDALAAIDMELTDEELAYLEEPYQPKPVSFMLEQKKI</sequence>
<proteinExistence type="predicted"/>
<dbReference type="GO" id="GO:0005829">
    <property type="term" value="C:cytosol"/>
    <property type="evidence" value="ECO:0007669"/>
    <property type="project" value="UniProtKB-ARBA"/>
</dbReference>
<dbReference type="Pfam" id="PF00248">
    <property type="entry name" value="Aldo_ket_red"/>
    <property type="match status" value="1"/>
</dbReference>
<dbReference type="AlphaFoldDB" id="A0AAV5R216"/>
<dbReference type="SUPFAM" id="SSF51430">
    <property type="entry name" value="NAD(P)-linked oxidoreductase"/>
    <property type="match status" value="1"/>
</dbReference>
<dbReference type="CDD" id="cd19079">
    <property type="entry name" value="AKR_EcYajO-like"/>
    <property type="match status" value="1"/>
</dbReference>
<dbReference type="EMBL" id="BTGB01000002">
    <property type="protein sequence ID" value="GMM45475.1"/>
    <property type="molecule type" value="Genomic_DNA"/>
</dbReference>
<feature type="domain" description="NADP-dependent oxidoreductase" evidence="2">
    <location>
        <begin position="22"/>
        <end position="333"/>
    </location>
</feature>
<dbReference type="Proteomes" id="UP001378960">
    <property type="component" value="Unassembled WGS sequence"/>
</dbReference>
<evidence type="ECO:0000259" key="2">
    <source>
        <dbReference type="Pfam" id="PF00248"/>
    </source>
</evidence>
<dbReference type="PANTHER" id="PTHR43364:SF15">
    <property type="entry name" value="ARYL-ALCOHOL DEHYDROGENASE AAD16-RELATED"/>
    <property type="match status" value="1"/>
</dbReference>
<evidence type="ECO:0000313" key="3">
    <source>
        <dbReference type="EMBL" id="GMM45475.1"/>
    </source>
</evidence>
<reference evidence="3 4" key="1">
    <citation type="journal article" date="2023" name="Elife">
        <title>Identification of key yeast species and microbe-microbe interactions impacting larval growth of Drosophila in the wild.</title>
        <authorList>
            <person name="Mure A."/>
            <person name="Sugiura Y."/>
            <person name="Maeda R."/>
            <person name="Honda K."/>
            <person name="Sakurai N."/>
            <person name="Takahashi Y."/>
            <person name="Watada M."/>
            <person name="Katoh T."/>
            <person name="Gotoh A."/>
            <person name="Gotoh Y."/>
            <person name="Taniguchi I."/>
            <person name="Nakamura K."/>
            <person name="Hayashi T."/>
            <person name="Katayama T."/>
            <person name="Uemura T."/>
            <person name="Hattori Y."/>
        </authorList>
    </citation>
    <scope>NUCLEOTIDE SEQUENCE [LARGE SCALE GENOMIC DNA]</scope>
    <source>
        <strain evidence="3 4">PK-24</strain>
    </source>
</reference>
<keyword evidence="1" id="KW-0560">Oxidoreductase</keyword>
<dbReference type="PANTHER" id="PTHR43364">
    <property type="entry name" value="NADH-SPECIFIC METHYLGLYOXAL REDUCTASE-RELATED"/>
    <property type="match status" value="1"/>
</dbReference>
<organism evidence="3 4">
    <name type="scientific">Pichia kluyveri</name>
    <name type="common">Yeast</name>
    <dbReference type="NCBI Taxonomy" id="36015"/>
    <lineage>
        <taxon>Eukaryota</taxon>
        <taxon>Fungi</taxon>
        <taxon>Dikarya</taxon>
        <taxon>Ascomycota</taxon>
        <taxon>Saccharomycotina</taxon>
        <taxon>Pichiomycetes</taxon>
        <taxon>Pichiales</taxon>
        <taxon>Pichiaceae</taxon>
        <taxon>Pichia</taxon>
    </lineage>
</organism>
<gene>
    <name evidence="3" type="ORF">DAPK24_020500</name>
</gene>
<keyword evidence="4" id="KW-1185">Reference proteome</keyword>